<name>A0A7W7W095_KITKI</name>
<evidence type="ECO:0000313" key="2">
    <source>
        <dbReference type="Proteomes" id="UP000540506"/>
    </source>
</evidence>
<comment type="caution">
    <text evidence="1">The sequence shown here is derived from an EMBL/GenBank/DDBJ whole genome shotgun (WGS) entry which is preliminary data.</text>
</comment>
<accession>A0A7W7W095</accession>
<dbReference type="EMBL" id="JACHJV010000003">
    <property type="protein sequence ID" value="MBB4928529.1"/>
    <property type="molecule type" value="Genomic_DNA"/>
</dbReference>
<proteinExistence type="predicted"/>
<protein>
    <submittedName>
        <fullName evidence="1">Uncharacterized protein</fullName>
    </submittedName>
</protein>
<sequence length="30" mass="3338">MSEPVFQQVEGELDVLGQGAARFLWRCAAE</sequence>
<dbReference type="AlphaFoldDB" id="A0A7W7W095"/>
<dbReference type="Proteomes" id="UP000540506">
    <property type="component" value="Unassembled WGS sequence"/>
</dbReference>
<keyword evidence="2" id="KW-1185">Reference proteome</keyword>
<reference evidence="1 2" key="1">
    <citation type="submission" date="2020-08" db="EMBL/GenBank/DDBJ databases">
        <title>Sequencing the genomes of 1000 actinobacteria strains.</title>
        <authorList>
            <person name="Klenk H.-P."/>
        </authorList>
    </citation>
    <scope>NUCLEOTIDE SEQUENCE [LARGE SCALE GENOMIC DNA]</scope>
    <source>
        <strain evidence="1 2">DSM 41654</strain>
    </source>
</reference>
<gene>
    <name evidence="1" type="ORF">FHR34_007626</name>
</gene>
<organism evidence="1 2">
    <name type="scientific">Kitasatospora kifunensis</name>
    <name type="common">Streptomyces kifunensis</name>
    <dbReference type="NCBI Taxonomy" id="58351"/>
    <lineage>
        <taxon>Bacteria</taxon>
        <taxon>Bacillati</taxon>
        <taxon>Actinomycetota</taxon>
        <taxon>Actinomycetes</taxon>
        <taxon>Kitasatosporales</taxon>
        <taxon>Streptomycetaceae</taxon>
        <taxon>Kitasatospora</taxon>
    </lineage>
</organism>
<evidence type="ECO:0000313" key="1">
    <source>
        <dbReference type="EMBL" id="MBB4928529.1"/>
    </source>
</evidence>